<dbReference type="SMART" id="SM01191">
    <property type="entry name" value="ENT"/>
    <property type="match status" value="1"/>
</dbReference>
<feature type="domain" description="Bromo" evidence="6">
    <location>
        <begin position="1120"/>
        <end position="1182"/>
    </location>
</feature>
<name>A0ABN8PS54_9CNID</name>
<feature type="region of interest" description="Disordered" evidence="5">
    <location>
        <begin position="1023"/>
        <end position="1050"/>
    </location>
</feature>
<accession>A0ABN8PS54</accession>
<feature type="compositionally biased region" description="Low complexity" evidence="5">
    <location>
        <begin position="199"/>
        <end position="210"/>
    </location>
</feature>
<feature type="compositionally biased region" description="Low complexity" evidence="5">
    <location>
        <begin position="708"/>
        <end position="723"/>
    </location>
</feature>
<keyword evidence="3" id="KW-0539">Nucleus</keyword>
<feature type="region of interest" description="Disordered" evidence="5">
    <location>
        <begin position="689"/>
        <end position="724"/>
    </location>
</feature>
<dbReference type="PANTHER" id="PTHR16500:SF3">
    <property type="entry name" value="BRCA2-INTERACTING TRANSCRIPTIONAL REPRESSOR EMSY"/>
    <property type="match status" value="1"/>
</dbReference>
<feature type="compositionally biased region" description="Low complexity" evidence="5">
    <location>
        <begin position="122"/>
        <end position="161"/>
    </location>
</feature>
<gene>
    <name evidence="8" type="ORF">PEVE_00044152</name>
</gene>
<feature type="compositionally biased region" description="Low complexity" evidence="5">
    <location>
        <begin position="1037"/>
        <end position="1049"/>
    </location>
</feature>
<keyword evidence="2 4" id="KW-0103">Bromodomain</keyword>
<feature type="compositionally biased region" description="Low complexity" evidence="5">
    <location>
        <begin position="470"/>
        <end position="482"/>
    </location>
</feature>
<dbReference type="CDD" id="cd04369">
    <property type="entry name" value="Bromodomain"/>
    <property type="match status" value="1"/>
</dbReference>
<evidence type="ECO:0000256" key="5">
    <source>
        <dbReference type="SAM" id="MobiDB-lite"/>
    </source>
</evidence>
<feature type="domain" description="ENT" evidence="7">
    <location>
        <begin position="13"/>
        <end position="97"/>
    </location>
</feature>
<reference evidence="8 9" key="1">
    <citation type="submission" date="2022-05" db="EMBL/GenBank/DDBJ databases">
        <authorList>
            <consortium name="Genoscope - CEA"/>
            <person name="William W."/>
        </authorList>
    </citation>
    <scope>NUCLEOTIDE SEQUENCE [LARGE SCALE GENOMIC DNA]</scope>
</reference>
<evidence type="ECO:0000256" key="4">
    <source>
        <dbReference type="PROSITE-ProRule" id="PRU00035"/>
    </source>
</evidence>
<protein>
    <submittedName>
        <fullName evidence="8">Uncharacterized protein</fullName>
    </submittedName>
</protein>
<dbReference type="Pfam" id="PF03735">
    <property type="entry name" value="ENT"/>
    <property type="match status" value="1"/>
</dbReference>
<dbReference type="PANTHER" id="PTHR16500">
    <property type="entry name" value="BRCA2-INTERACTING TRANSCRIPTIONAL REPRESSOR EMSY"/>
    <property type="match status" value="1"/>
</dbReference>
<keyword evidence="9" id="KW-1185">Reference proteome</keyword>
<sequence>MCAEMMDITRDESKRILRRLELEAYSSIISAFRAQGELSRAKKKILQELGAQLSISTERHRAEVRRAYSDDRLAIVAESIYGAGSCAEWAAEGRRLVPLMPRLVPQTVFSASATAAANSAAAANAKTPASSVNKAGSSSSSLNATTNSSSSSSPQNSSKAATVKQQTQTGTAQGSEADGFDDDGKPKRKRRLSVSSLNKPVTKVTIPTPTLVSKAPTKQTTSVSTMTKSGKALGPAGTVKPVPRMSPLPASSSQVKLLTKTVAVSQAICQAKTVLNYKTMTTVASSPAKTQTAMTQSIPKNQSKVASVSAPKAVLASKTPLSTVGKGVSTGAASNPAATANPIGVALKTSLTAAQLASKQKAKPAAARFKPLPGTVKFKSVTPATMGTCSTVTMVTPSPSSQASSTLPATSTQPVVRVIHVPGTGGVGVSKPVVVMTTGLTKTTVAGVVPGVSSAASLTKTTSQLTQNPSSNKTVASTSTTSSSLLKPKVSSAVTQAAPSASKTVVMTTLVGGTKRVVLSVPAPLQPSPTVPAPTTSSQGIVITKTQGVGLTTLAVTQSTSKKDNKIAPALTTVNIKPCPTQITPSLSAPTVTTQVRSRPLPAILPAPPKPSSMTQAPSSVTAASSIRKLPTILPAPAKNVTVIPTVLVPMATGVGAHAGAQLQSSVPLAVSTTISGVGMPGLNDVTSQQYPSTSESGLISADQSNHSSVMNENSELSEVSSSKMPVINEPSCVPEGDNNTSSEDDSLLMCSETIDNSCSITEAPSTVDFFTSVAESTPIKDQAENNAVDLSQTSLDSTEEHEATRKTGLGPLSLQDIEVSVSDLDTENGVQKDLFIEADSCENHTEAFAESIENVTVQRLDVSGEISDIAVGGLSEEIYAESDVADLEEEKDHRQEEDSDQSLSLGETHCHDKTVSVKDAQDGLPVENPGLPVQNALQIIESFVESMEASSGGQVDDSQLPSHNFSLGFTQSSNLQNSSLPEVPGNTSEKGDVICEQLTAVADTVKSLGEGQNSNLLTKFEEENWDSSDPPIDVLSTSTSSSNSASESIELTEKEIKALEAFGSIRTSGRKRKPPTSLDVSPPRQVSGWVRGALSLLQKVASYRGQGRRKGDFGAASWFLKPVDPVDAPGYYKVIKNPMDFGTIRVKLETGKYQEYSEFHADMMLVKTNCLKYNPPGHDVRQDCEEVFRFYETEYGKMLERWEKCHVSPAKKPRLTSKSETST</sequence>
<dbReference type="Gene3D" id="1.20.920.10">
    <property type="entry name" value="Bromodomain-like"/>
    <property type="match status" value="1"/>
</dbReference>
<proteinExistence type="predicted"/>
<feature type="compositionally biased region" description="Polar residues" evidence="5">
    <location>
        <begin position="163"/>
        <end position="174"/>
    </location>
</feature>
<comment type="subcellular location">
    <subcellularLocation>
        <location evidence="1">Nucleus</location>
    </subcellularLocation>
</comment>
<feature type="region of interest" description="Disordered" evidence="5">
    <location>
        <begin position="463"/>
        <end position="482"/>
    </location>
</feature>
<evidence type="ECO:0000256" key="1">
    <source>
        <dbReference type="ARBA" id="ARBA00004123"/>
    </source>
</evidence>
<evidence type="ECO:0000259" key="6">
    <source>
        <dbReference type="PROSITE" id="PS50014"/>
    </source>
</evidence>
<dbReference type="SMART" id="SM00297">
    <property type="entry name" value="BROMO"/>
    <property type="match status" value="1"/>
</dbReference>
<evidence type="ECO:0000313" key="8">
    <source>
        <dbReference type="EMBL" id="CAH3147051.1"/>
    </source>
</evidence>
<dbReference type="InterPro" id="IPR036142">
    <property type="entry name" value="ENT_dom-like_sf"/>
</dbReference>
<dbReference type="PROSITE" id="PS50014">
    <property type="entry name" value="BROMODOMAIN_2"/>
    <property type="match status" value="1"/>
</dbReference>
<dbReference type="InterPro" id="IPR036427">
    <property type="entry name" value="Bromodomain-like_sf"/>
</dbReference>
<evidence type="ECO:0000256" key="3">
    <source>
        <dbReference type="ARBA" id="ARBA00023242"/>
    </source>
</evidence>
<dbReference type="Gene3D" id="1.10.1240.40">
    <property type="entry name" value="ENT domain"/>
    <property type="match status" value="1"/>
</dbReference>
<feature type="compositionally biased region" description="Polar residues" evidence="5">
    <location>
        <begin position="216"/>
        <end position="228"/>
    </location>
</feature>
<evidence type="ECO:0000259" key="7">
    <source>
        <dbReference type="PROSITE" id="PS51138"/>
    </source>
</evidence>
<feature type="region of interest" description="Disordered" evidence="5">
    <location>
        <begin position="887"/>
        <end position="908"/>
    </location>
</feature>
<evidence type="ECO:0000256" key="2">
    <source>
        <dbReference type="ARBA" id="ARBA00023117"/>
    </source>
</evidence>
<feature type="region of interest" description="Disordered" evidence="5">
    <location>
        <begin position="949"/>
        <end position="989"/>
    </location>
</feature>
<dbReference type="InterPro" id="IPR033482">
    <property type="entry name" value="EMSY"/>
</dbReference>
<dbReference type="InterPro" id="IPR005491">
    <property type="entry name" value="ENT_dom"/>
</dbReference>
<dbReference type="SUPFAM" id="SSF158639">
    <property type="entry name" value="ENT-like"/>
    <property type="match status" value="1"/>
</dbReference>
<dbReference type="InterPro" id="IPR001487">
    <property type="entry name" value="Bromodomain"/>
</dbReference>
<dbReference type="Pfam" id="PF00439">
    <property type="entry name" value="Bromodomain"/>
    <property type="match status" value="1"/>
</dbReference>
<organism evidence="8 9">
    <name type="scientific">Porites evermanni</name>
    <dbReference type="NCBI Taxonomy" id="104178"/>
    <lineage>
        <taxon>Eukaryota</taxon>
        <taxon>Metazoa</taxon>
        <taxon>Cnidaria</taxon>
        <taxon>Anthozoa</taxon>
        <taxon>Hexacorallia</taxon>
        <taxon>Scleractinia</taxon>
        <taxon>Fungiina</taxon>
        <taxon>Poritidae</taxon>
        <taxon>Porites</taxon>
    </lineage>
</organism>
<dbReference type="SUPFAM" id="SSF47370">
    <property type="entry name" value="Bromodomain"/>
    <property type="match status" value="1"/>
</dbReference>
<dbReference type="PROSITE" id="PS51138">
    <property type="entry name" value="ENT"/>
    <property type="match status" value="1"/>
</dbReference>
<feature type="region of interest" description="Disordered" evidence="5">
    <location>
        <begin position="122"/>
        <end position="250"/>
    </location>
</feature>
<evidence type="ECO:0000313" key="9">
    <source>
        <dbReference type="Proteomes" id="UP001159427"/>
    </source>
</evidence>
<dbReference type="Proteomes" id="UP001159427">
    <property type="component" value="Unassembled WGS sequence"/>
</dbReference>
<feature type="compositionally biased region" description="Polar residues" evidence="5">
    <location>
        <begin position="689"/>
        <end position="707"/>
    </location>
</feature>
<dbReference type="PRINTS" id="PR00503">
    <property type="entry name" value="BROMODOMAIN"/>
</dbReference>
<dbReference type="EMBL" id="CALNXI010000922">
    <property type="protein sequence ID" value="CAH3147051.1"/>
    <property type="molecule type" value="Genomic_DNA"/>
</dbReference>
<comment type="caution">
    <text evidence="8">The sequence shown here is derived from an EMBL/GenBank/DDBJ whole genome shotgun (WGS) entry which is preliminary data.</text>
</comment>